<accession>A0A974NW15</accession>
<dbReference type="GO" id="GO:0045892">
    <property type="term" value="P:negative regulation of DNA-templated transcription"/>
    <property type="evidence" value="ECO:0007669"/>
    <property type="project" value="TreeGrafter"/>
</dbReference>
<name>A0A974NW15_9SPHN</name>
<dbReference type="InterPro" id="IPR036390">
    <property type="entry name" value="WH_DNA-bd_sf"/>
</dbReference>
<dbReference type="SUPFAM" id="SSF46785">
    <property type="entry name" value="Winged helix' DNA-binding domain"/>
    <property type="match status" value="1"/>
</dbReference>
<dbReference type="RefSeq" id="WP_202094834.1">
    <property type="nucleotide sequence ID" value="NZ_CP061035.1"/>
</dbReference>
<organism evidence="2 3">
    <name type="scientific">Sphingomonas aliaeris</name>
    <dbReference type="NCBI Taxonomy" id="2759526"/>
    <lineage>
        <taxon>Bacteria</taxon>
        <taxon>Pseudomonadati</taxon>
        <taxon>Pseudomonadota</taxon>
        <taxon>Alphaproteobacteria</taxon>
        <taxon>Sphingomonadales</taxon>
        <taxon>Sphingomonadaceae</taxon>
        <taxon>Sphingomonas</taxon>
    </lineage>
</organism>
<keyword evidence="3" id="KW-1185">Reference proteome</keyword>
<dbReference type="Proteomes" id="UP000595894">
    <property type="component" value="Chromosome"/>
</dbReference>
<feature type="domain" description="HTH iclR-type" evidence="1">
    <location>
        <begin position="19"/>
        <end position="78"/>
    </location>
</feature>
<dbReference type="PANTHER" id="PTHR30136:SF35">
    <property type="entry name" value="HTH-TYPE TRANSCRIPTIONAL REGULATOR RV1719"/>
    <property type="match status" value="1"/>
</dbReference>
<dbReference type="EMBL" id="CP061035">
    <property type="protein sequence ID" value="QQV77915.1"/>
    <property type="molecule type" value="Genomic_DNA"/>
</dbReference>
<dbReference type="Gene3D" id="1.10.10.10">
    <property type="entry name" value="Winged helix-like DNA-binding domain superfamily/Winged helix DNA-binding domain"/>
    <property type="match status" value="1"/>
</dbReference>
<protein>
    <submittedName>
        <fullName evidence="2">Helix-turn-helix domain-containing protein</fullName>
    </submittedName>
</protein>
<dbReference type="InterPro" id="IPR050707">
    <property type="entry name" value="HTH_MetabolicPath_Reg"/>
</dbReference>
<dbReference type="Pfam" id="PF09339">
    <property type="entry name" value="HTH_IclR"/>
    <property type="match status" value="1"/>
</dbReference>
<dbReference type="AlphaFoldDB" id="A0A974NW15"/>
<dbReference type="SMART" id="SM00346">
    <property type="entry name" value="HTH_ICLR"/>
    <property type="match status" value="1"/>
</dbReference>
<dbReference type="PANTHER" id="PTHR30136">
    <property type="entry name" value="HELIX-TURN-HELIX TRANSCRIPTIONAL REGULATOR, ICLR FAMILY"/>
    <property type="match status" value="1"/>
</dbReference>
<evidence type="ECO:0000313" key="2">
    <source>
        <dbReference type="EMBL" id="QQV77915.1"/>
    </source>
</evidence>
<evidence type="ECO:0000259" key="1">
    <source>
        <dbReference type="PROSITE" id="PS51077"/>
    </source>
</evidence>
<dbReference type="GO" id="GO:0003700">
    <property type="term" value="F:DNA-binding transcription factor activity"/>
    <property type="evidence" value="ECO:0007669"/>
    <property type="project" value="TreeGrafter"/>
</dbReference>
<dbReference type="PROSITE" id="PS51077">
    <property type="entry name" value="HTH_ICLR"/>
    <property type="match status" value="1"/>
</dbReference>
<evidence type="ECO:0000313" key="3">
    <source>
        <dbReference type="Proteomes" id="UP000595894"/>
    </source>
</evidence>
<dbReference type="KEGG" id="sari:H5J25_03970"/>
<gene>
    <name evidence="2" type="ORF">H5J25_03970</name>
</gene>
<sequence length="97" mass="10264">MGDEHPDTGSEPETRLTGAQAVGRALDVLDAIAERPMLLAELATRVGLSSTTCYRLANALVARGLLSAAGRRGYSLGNRIAELGVALREQREKSGQD</sequence>
<dbReference type="InterPro" id="IPR036388">
    <property type="entry name" value="WH-like_DNA-bd_sf"/>
</dbReference>
<dbReference type="GO" id="GO:0003677">
    <property type="term" value="F:DNA binding"/>
    <property type="evidence" value="ECO:0007669"/>
    <property type="project" value="InterPro"/>
</dbReference>
<reference evidence="3" key="1">
    <citation type="submission" date="2020-09" db="EMBL/GenBank/DDBJ databases">
        <title>Sphingomonas sp., a new species isolated from pork steak.</title>
        <authorList>
            <person name="Heidler von Heilborn D."/>
        </authorList>
    </citation>
    <scope>NUCLEOTIDE SEQUENCE [LARGE SCALE GENOMIC DNA]</scope>
</reference>
<proteinExistence type="predicted"/>
<dbReference type="InterPro" id="IPR005471">
    <property type="entry name" value="Tscrpt_reg_IclR_N"/>
</dbReference>